<dbReference type="PROSITE" id="PS51352">
    <property type="entry name" value="THIOREDOXIN_2"/>
    <property type="match status" value="1"/>
</dbReference>
<keyword evidence="1" id="KW-1133">Transmembrane helix</keyword>
<evidence type="ECO:0000259" key="2">
    <source>
        <dbReference type="PROSITE" id="PS51352"/>
    </source>
</evidence>
<name>A0A3E0UHB6_9GAMM</name>
<dbReference type="InterPro" id="IPR000866">
    <property type="entry name" value="AhpC/TSA"/>
</dbReference>
<comment type="caution">
    <text evidence="3">The sequence shown here is derived from an EMBL/GenBank/DDBJ whole genome shotgun (WGS) entry which is preliminary data.</text>
</comment>
<dbReference type="EMBL" id="QUOV01000001">
    <property type="protein sequence ID" value="REL35994.1"/>
    <property type="molecule type" value="Genomic_DNA"/>
</dbReference>
<reference evidence="3 4" key="1">
    <citation type="submission" date="2018-08" db="EMBL/GenBank/DDBJ databases">
        <title>Thalassotalea euphylliae genome.</title>
        <authorList>
            <person name="Summers S."/>
            <person name="Rice S.A."/>
            <person name="Freckelton M.L."/>
            <person name="Nedved B.T."/>
            <person name="Hadfield M.G."/>
        </authorList>
    </citation>
    <scope>NUCLEOTIDE SEQUENCE [LARGE SCALE GENOMIC DNA]</scope>
    <source>
        <strain evidence="3 4">H2</strain>
    </source>
</reference>
<dbReference type="RefSeq" id="WP_116000661.1">
    <property type="nucleotide sequence ID" value="NZ_QUOV01000001.1"/>
</dbReference>
<evidence type="ECO:0000313" key="3">
    <source>
        <dbReference type="EMBL" id="REL35994.1"/>
    </source>
</evidence>
<accession>A0A3E0UHB6</accession>
<protein>
    <recommendedName>
        <fullName evidence="2">Thioredoxin domain-containing protein</fullName>
    </recommendedName>
</protein>
<dbReference type="OrthoDB" id="9809746at2"/>
<feature type="transmembrane region" description="Helical" evidence="1">
    <location>
        <begin position="37"/>
        <end position="60"/>
    </location>
</feature>
<dbReference type="CDD" id="cd02970">
    <property type="entry name" value="PRX_like2"/>
    <property type="match status" value="1"/>
</dbReference>
<sequence length="268" mass="29443">MEISSITLAIIGFVLLNLAMMHYFAKVKQSKTPRAPLLLIVGMVVSSLLSLVALATHTFAADLASIAIALLAFNNLSTSALFSYFLATRKTPLGDIKVKVGDQLLPFANEQFDTIELAGKRTLIKFYRGSWCPYCSSELSMFEALTPKLAAHNIDIVAISNDSEVETTAHAKRDNLSFKLIADPTLAIIRQYGVEHHKGLGATADDTLNVFGIAMPLPWKMRFKAMAIPTSLLVDENGKIVWIDQSDDYRIRASEERVMAAVTNSFSD</sequence>
<dbReference type="PANTHER" id="PTHR42852">
    <property type="entry name" value="THIOL:DISULFIDE INTERCHANGE PROTEIN DSBE"/>
    <property type="match status" value="1"/>
</dbReference>
<keyword evidence="1" id="KW-0812">Transmembrane</keyword>
<proteinExistence type="predicted"/>
<dbReference type="Gene3D" id="3.40.30.10">
    <property type="entry name" value="Glutaredoxin"/>
    <property type="match status" value="1"/>
</dbReference>
<evidence type="ECO:0000256" key="1">
    <source>
        <dbReference type="SAM" id="Phobius"/>
    </source>
</evidence>
<dbReference type="InterPro" id="IPR050553">
    <property type="entry name" value="Thioredoxin_ResA/DsbE_sf"/>
</dbReference>
<dbReference type="SUPFAM" id="SSF52833">
    <property type="entry name" value="Thioredoxin-like"/>
    <property type="match status" value="1"/>
</dbReference>
<feature type="transmembrane region" description="Helical" evidence="1">
    <location>
        <begin position="6"/>
        <end position="25"/>
    </location>
</feature>
<organism evidence="3 4">
    <name type="scientific">Thalassotalea euphylliae</name>
    <dbReference type="NCBI Taxonomy" id="1655234"/>
    <lineage>
        <taxon>Bacteria</taxon>
        <taxon>Pseudomonadati</taxon>
        <taxon>Pseudomonadota</taxon>
        <taxon>Gammaproteobacteria</taxon>
        <taxon>Alteromonadales</taxon>
        <taxon>Colwelliaceae</taxon>
        <taxon>Thalassotalea</taxon>
    </lineage>
</organism>
<dbReference type="Pfam" id="PF00578">
    <property type="entry name" value="AhpC-TSA"/>
    <property type="match status" value="1"/>
</dbReference>
<dbReference type="PANTHER" id="PTHR42852:SF17">
    <property type="entry name" value="THIOREDOXIN-LIKE PROTEIN HI_1115"/>
    <property type="match status" value="1"/>
</dbReference>
<dbReference type="InterPro" id="IPR036249">
    <property type="entry name" value="Thioredoxin-like_sf"/>
</dbReference>
<feature type="transmembrane region" description="Helical" evidence="1">
    <location>
        <begin position="66"/>
        <end position="87"/>
    </location>
</feature>
<dbReference type="AlphaFoldDB" id="A0A3E0UHB6"/>
<dbReference type="GO" id="GO:0016491">
    <property type="term" value="F:oxidoreductase activity"/>
    <property type="evidence" value="ECO:0007669"/>
    <property type="project" value="InterPro"/>
</dbReference>
<dbReference type="InterPro" id="IPR013766">
    <property type="entry name" value="Thioredoxin_domain"/>
</dbReference>
<gene>
    <name evidence="3" type="ORF">DXX92_12040</name>
</gene>
<evidence type="ECO:0000313" key="4">
    <source>
        <dbReference type="Proteomes" id="UP000256999"/>
    </source>
</evidence>
<keyword evidence="1" id="KW-0472">Membrane</keyword>
<dbReference type="GO" id="GO:0016209">
    <property type="term" value="F:antioxidant activity"/>
    <property type="evidence" value="ECO:0007669"/>
    <property type="project" value="InterPro"/>
</dbReference>
<feature type="domain" description="Thioredoxin" evidence="2">
    <location>
        <begin position="98"/>
        <end position="267"/>
    </location>
</feature>
<dbReference type="Proteomes" id="UP000256999">
    <property type="component" value="Unassembled WGS sequence"/>
</dbReference>